<feature type="transmembrane region" description="Helical" evidence="1">
    <location>
        <begin position="180"/>
        <end position="200"/>
    </location>
</feature>
<feature type="transmembrane region" description="Helical" evidence="1">
    <location>
        <begin position="237"/>
        <end position="258"/>
    </location>
</feature>
<keyword evidence="1" id="KW-0472">Membrane</keyword>
<dbReference type="EMBL" id="JAAKFY010000014">
    <property type="protein sequence ID" value="KAF3846799.1"/>
    <property type="molecule type" value="Genomic_DNA"/>
</dbReference>
<feature type="transmembrane region" description="Helical" evidence="1">
    <location>
        <begin position="93"/>
        <end position="119"/>
    </location>
</feature>
<name>A0A7J5YDE3_DISMA</name>
<keyword evidence="1" id="KW-1133">Transmembrane helix</keyword>
<protein>
    <submittedName>
        <fullName evidence="2">Uncharacterized protein</fullName>
    </submittedName>
</protein>
<keyword evidence="3" id="KW-1185">Reference proteome</keyword>
<evidence type="ECO:0000256" key="1">
    <source>
        <dbReference type="SAM" id="Phobius"/>
    </source>
</evidence>
<dbReference type="AlphaFoldDB" id="A0A7J5YDE3"/>
<proteinExistence type="predicted"/>
<keyword evidence="1" id="KW-0812">Transmembrane</keyword>
<dbReference type="Proteomes" id="UP000518266">
    <property type="component" value="Unassembled WGS sequence"/>
</dbReference>
<evidence type="ECO:0000313" key="2">
    <source>
        <dbReference type="EMBL" id="KAF3846799.1"/>
    </source>
</evidence>
<comment type="caution">
    <text evidence="2">The sequence shown here is derived from an EMBL/GenBank/DDBJ whole genome shotgun (WGS) entry which is preliminary data.</text>
</comment>
<gene>
    <name evidence="2" type="ORF">F7725_003877</name>
</gene>
<organism evidence="2 3">
    <name type="scientific">Dissostichus mawsoni</name>
    <name type="common">Antarctic cod</name>
    <dbReference type="NCBI Taxonomy" id="36200"/>
    <lineage>
        <taxon>Eukaryota</taxon>
        <taxon>Metazoa</taxon>
        <taxon>Chordata</taxon>
        <taxon>Craniata</taxon>
        <taxon>Vertebrata</taxon>
        <taxon>Euteleostomi</taxon>
        <taxon>Actinopterygii</taxon>
        <taxon>Neopterygii</taxon>
        <taxon>Teleostei</taxon>
        <taxon>Neoteleostei</taxon>
        <taxon>Acanthomorphata</taxon>
        <taxon>Eupercaria</taxon>
        <taxon>Perciformes</taxon>
        <taxon>Notothenioidei</taxon>
        <taxon>Nototheniidae</taxon>
        <taxon>Dissostichus</taxon>
    </lineage>
</organism>
<reference evidence="2 3" key="1">
    <citation type="submission" date="2020-03" db="EMBL/GenBank/DDBJ databases">
        <title>Dissostichus mawsoni Genome sequencing and assembly.</title>
        <authorList>
            <person name="Park H."/>
        </authorList>
    </citation>
    <scope>NUCLEOTIDE SEQUENCE [LARGE SCALE GENOMIC DNA]</scope>
    <source>
        <strain evidence="2">DM0001</strain>
        <tissue evidence="2">Muscle</tissue>
    </source>
</reference>
<feature type="transmembrane region" description="Helical" evidence="1">
    <location>
        <begin position="206"/>
        <end position="225"/>
    </location>
</feature>
<evidence type="ECO:0000313" key="3">
    <source>
        <dbReference type="Proteomes" id="UP000518266"/>
    </source>
</evidence>
<feature type="transmembrane region" description="Helical" evidence="1">
    <location>
        <begin position="151"/>
        <end position="173"/>
    </location>
</feature>
<accession>A0A7J5YDE3</accession>
<sequence>MFPSPVSVVSPSNEPWLPSAGVSGSGLWSTSPSAPSSPPQAVGLLSPSSGVFRPGLLRTFAPALSSASTCFNPVSQLWCCSARSSENFCSCSLIWSLSCWTSVSQLFLILANLPALVFFGQIFRELFLLLLQVVLQLLDFHVLLFDIALVLLAQVFFGQVFGELFLLLSHLVFQLFDIRLPAFVVLCQIIVLLLHLFQFGLHVFELSLTAQVLLCQVLGGLLLALKEFFLSSLQQVYGHQVLLQLLLVLSLFSFHLLLQSAVCFLPDCHTLKEFISSHHPV</sequence>